<feature type="transmembrane region" description="Helical" evidence="1">
    <location>
        <begin position="46"/>
        <end position="64"/>
    </location>
</feature>
<organism evidence="3 4">
    <name type="scientific">Gelidibacter gilvus</name>
    <dbReference type="NCBI Taxonomy" id="59602"/>
    <lineage>
        <taxon>Bacteria</taxon>
        <taxon>Pseudomonadati</taxon>
        <taxon>Bacteroidota</taxon>
        <taxon>Flavobacteriia</taxon>
        <taxon>Flavobacteriales</taxon>
        <taxon>Flavobacteriaceae</taxon>
        <taxon>Gelidibacter</taxon>
    </lineage>
</organism>
<protein>
    <submittedName>
        <fullName evidence="3">Sensor histidine kinase</fullName>
    </submittedName>
</protein>
<keyword evidence="1" id="KW-0812">Transmembrane</keyword>
<proteinExistence type="predicted"/>
<keyword evidence="3" id="KW-0808">Transferase</keyword>
<dbReference type="Proteomes" id="UP000289792">
    <property type="component" value="Unassembled WGS sequence"/>
</dbReference>
<evidence type="ECO:0000259" key="2">
    <source>
        <dbReference type="Pfam" id="PF06580"/>
    </source>
</evidence>
<feature type="transmembrane region" description="Helical" evidence="1">
    <location>
        <begin position="119"/>
        <end position="140"/>
    </location>
</feature>
<dbReference type="InterPro" id="IPR050640">
    <property type="entry name" value="Bact_2-comp_sensor_kinase"/>
</dbReference>
<evidence type="ECO:0000313" key="4">
    <source>
        <dbReference type="Proteomes" id="UP000289792"/>
    </source>
</evidence>
<accession>A0A4Q0XGR7</accession>
<feature type="transmembrane region" description="Helical" evidence="1">
    <location>
        <begin position="7"/>
        <end position="26"/>
    </location>
</feature>
<evidence type="ECO:0000313" key="3">
    <source>
        <dbReference type="EMBL" id="RXJ49945.1"/>
    </source>
</evidence>
<gene>
    <name evidence="3" type="ORF">ESZ48_10900</name>
</gene>
<dbReference type="GO" id="GO:0016020">
    <property type="term" value="C:membrane"/>
    <property type="evidence" value="ECO:0007669"/>
    <property type="project" value="InterPro"/>
</dbReference>
<keyword evidence="1" id="KW-1133">Transmembrane helix</keyword>
<keyword evidence="4" id="KW-1185">Reference proteome</keyword>
<dbReference type="InterPro" id="IPR010559">
    <property type="entry name" value="Sig_transdc_His_kin_internal"/>
</dbReference>
<keyword evidence="1" id="KW-0472">Membrane</keyword>
<dbReference type="AlphaFoldDB" id="A0A4Q0XGR7"/>
<dbReference type="EMBL" id="SDDZ01000005">
    <property type="protein sequence ID" value="RXJ49945.1"/>
    <property type="molecule type" value="Genomic_DNA"/>
</dbReference>
<comment type="caution">
    <text evidence="3">The sequence shown here is derived from an EMBL/GenBank/DDBJ whole genome shotgun (WGS) entry which is preliminary data.</text>
</comment>
<reference evidence="3 4" key="1">
    <citation type="submission" date="2019-01" db="EMBL/GenBank/DDBJ databases">
        <title>Genome sequence of the Antarctic species Gelidibacter gilvus ACAM 158(T).</title>
        <authorList>
            <person name="Bowman J.P."/>
        </authorList>
    </citation>
    <scope>NUCLEOTIDE SEQUENCE [LARGE SCALE GENOMIC DNA]</scope>
    <source>
        <strain evidence="3 4">IC158</strain>
    </source>
</reference>
<dbReference type="OrthoDB" id="9809908at2"/>
<dbReference type="GO" id="GO:0000155">
    <property type="term" value="F:phosphorelay sensor kinase activity"/>
    <property type="evidence" value="ECO:0007669"/>
    <property type="project" value="InterPro"/>
</dbReference>
<keyword evidence="3" id="KW-0418">Kinase</keyword>
<dbReference type="RefSeq" id="WP_129017513.1">
    <property type="nucleotide sequence ID" value="NZ_SDDZ01000005.1"/>
</dbReference>
<dbReference type="PANTHER" id="PTHR34220:SF7">
    <property type="entry name" value="SENSOR HISTIDINE KINASE YPDA"/>
    <property type="match status" value="1"/>
</dbReference>
<feature type="domain" description="Signal transduction histidine kinase internal region" evidence="2">
    <location>
        <begin position="160"/>
        <end position="236"/>
    </location>
</feature>
<name>A0A4Q0XGR7_9FLAO</name>
<dbReference type="Pfam" id="PF06580">
    <property type="entry name" value="His_kinase"/>
    <property type="match status" value="1"/>
</dbReference>
<feature type="transmembrane region" description="Helical" evidence="1">
    <location>
        <begin position="76"/>
        <end position="99"/>
    </location>
</feature>
<dbReference type="PANTHER" id="PTHR34220">
    <property type="entry name" value="SENSOR HISTIDINE KINASE YPDA"/>
    <property type="match status" value="1"/>
</dbReference>
<evidence type="ECO:0000256" key="1">
    <source>
        <dbReference type="SAM" id="Phobius"/>
    </source>
</evidence>
<sequence length="356" mass="41994">MNFTSKRIYKISIWHHIIFWVVYFLFNTFRWGSYFNDYLYSLKTNLLGFPIHIALCYFNIYFLMPKFLFKRKYLPYVILIISAIYVMVLAKFNLTYLLISNNVWPEGPEPINHLTLNYTVDMMIGELYVITFVTAIKVTLDFLKEQKRVTDLEKNQLETELLFLKSQISPHFFFNTLNNIHSLALEKSNKTSKIILRLSELMRYLLYETKSKRQSLEKEIICIQNYLDLEKIRHDDLLEINMSISGDLEDKEIAPILLLTFVENAFKHGVSKNIGIVKVDIDFTIEEEFLYFTITNPLPAVTDYKNDINYSSGIGLENVKKRLTLGYDKNDYELKINDDNHIFTVSLKIKVTDLQP</sequence>